<evidence type="ECO:0000256" key="1">
    <source>
        <dbReference type="ARBA" id="ARBA00004613"/>
    </source>
</evidence>
<evidence type="ECO:0000256" key="5">
    <source>
        <dbReference type="ARBA" id="ARBA00023180"/>
    </source>
</evidence>
<comment type="similarity">
    <text evidence="2">Belongs to the GILT family.</text>
</comment>
<sequence length="241" mass="26177">TMTPLSRAVSLLALAAYVVASSPFIVQDELQTPYSDPTTKTKVPVVLGVMSRCPDAVLCEAVFDQVLKKVGNKIDLSLTFVAHANISEPDFGVTCKHGPTECAGNVHELCAMKYASPSAFWEFVQCQNYQGLEKIGQPETALKCASTAQIDWVNSGVGDCAGLDGSGKAKEGVRLLQNSVNVTEELGIEKSCTILINQKQVCIHDGTWKQCENGHNVHDFVRQINEEYNKLNGDITPDTEE</sequence>
<accession>S8EKG9</accession>
<dbReference type="EMBL" id="KE504129">
    <property type="protein sequence ID" value="EPT03814.1"/>
    <property type="molecule type" value="Genomic_DNA"/>
</dbReference>
<keyword evidence="5" id="KW-0325">Glycoprotein</keyword>
<keyword evidence="8" id="KW-1185">Reference proteome</keyword>
<dbReference type="HOGENOM" id="CLU_072148_2_1_1"/>
<feature type="chain" id="PRO_5004550363" description="Gamma interferon inducible lysosomal thiol reductase GILT" evidence="6">
    <location>
        <begin position="21"/>
        <end position="241"/>
    </location>
</feature>
<dbReference type="Pfam" id="PF03227">
    <property type="entry name" value="GILT"/>
    <property type="match status" value="1"/>
</dbReference>
<keyword evidence="3" id="KW-0964">Secreted</keyword>
<evidence type="ECO:0000256" key="3">
    <source>
        <dbReference type="ARBA" id="ARBA00022525"/>
    </source>
</evidence>
<dbReference type="InterPro" id="IPR004911">
    <property type="entry name" value="Interferon-induced_GILT"/>
</dbReference>
<evidence type="ECO:0000256" key="4">
    <source>
        <dbReference type="ARBA" id="ARBA00022729"/>
    </source>
</evidence>
<dbReference type="eggNOG" id="ENOG502S2JI">
    <property type="taxonomic scope" value="Eukaryota"/>
</dbReference>
<dbReference type="GO" id="GO:0016671">
    <property type="term" value="F:oxidoreductase activity, acting on a sulfur group of donors, disulfide as acceptor"/>
    <property type="evidence" value="ECO:0007669"/>
    <property type="project" value="InterPro"/>
</dbReference>
<organism evidence="7 8">
    <name type="scientific">Fomitopsis schrenkii</name>
    <name type="common">Brown rot fungus</name>
    <dbReference type="NCBI Taxonomy" id="2126942"/>
    <lineage>
        <taxon>Eukaryota</taxon>
        <taxon>Fungi</taxon>
        <taxon>Dikarya</taxon>
        <taxon>Basidiomycota</taxon>
        <taxon>Agaricomycotina</taxon>
        <taxon>Agaricomycetes</taxon>
        <taxon>Polyporales</taxon>
        <taxon>Fomitopsis</taxon>
    </lineage>
</organism>
<evidence type="ECO:0008006" key="9">
    <source>
        <dbReference type="Google" id="ProtNLM"/>
    </source>
</evidence>
<keyword evidence="4 6" id="KW-0732">Signal</keyword>
<evidence type="ECO:0000313" key="8">
    <source>
        <dbReference type="Proteomes" id="UP000015241"/>
    </source>
</evidence>
<gene>
    <name evidence="7" type="ORF">FOMPIDRAFT_1115594</name>
</gene>
<dbReference type="GO" id="GO:0005576">
    <property type="term" value="C:extracellular region"/>
    <property type="evidence" value="ECO:0007669"/>
    <property type="project" value="UniProtKB-SubCell"/>
</dbReference>
<reference evidence="7 8" key="1">
    <citation type="journal article" date="2012" name="Science">
        <title>The Paleozoic origin of enzymatic lignin decomposition reconstructed from 31 fungal genomes.</title>
        <authorList>
            <person name="Floudas D."/>
            <person name="Binder M."/>
            <person name="Riley R."/>
            <person name="Barry K."/>
            <person name="Blanchette R.A."/>
            <person name="Henrissat B."/>
            <person name="Martinez A.T."/>
            <person name="Otillar R."/>
            <person name="Spatafora J.W."/>
            <person name="Yadav J.S."/>
            <person name="Aerts A."/>
            <person name="Benoit I."/>
            <person name="Boyd A."/>
            <person name="Carlson A."/>
            <person name="Copeland A."/>
            <person name="Coutinho P.M."/>
            <person name="de Vries R.P."/>
            <person name="Ferreira P."/>
            <person name="Findley K."/>
            <person name="Foster B."/>
            <person name="Gaskell J."/>
            <person name="Glotzer D."/>
            <person name="Gorecki P."/>
            <person name="Heitman J."/>
            <person name="Hesse C."/>
            <person name="Hori C."/>
            <person name="Igarashi K."/>
            <person name="Jurgens J.A."/>
            <person name="Kallen N."/>
            <person name="Kersten P."/>
            <person name="Kohler A."/>
            <person name="Kuees U."/>
            <person name="Kumar T.K.A."/>
            <person name="Kuo A."/>
            <person name="LaButti K."/>
            <person name="Larrondo L.F."/>
            <person name="Lindquist E."/>
            <person name="Ling A."/>
            <person name="Lombard V."/>
            <person name="Lucas S."/>
            <person name="Lundell T."/>
            <person name="Martin R."/>
            <person name="McLaughlin D.J."/>
            <person name="Morgenstern I."/>
            <person name="Morin E."/>
            <person name="Murat C."/>
            <person name="Nagy L.G."/>
            <person name="Nolan M."/>
            <person name="Ohm R.A."/>
            <person name="Patyshakuliyeva A."/>
            <person name="Rokas A."/>
            <person name="Ruiz-Duenas F.J."/>
            <person name="Sabat G."/>
            <person name="Salamov A."/>
            <person name="Samejima M."/>
            <person name="Schmutz J."/>
            <person name="Slot J.C."/>
            <person name="St John F."/>
            <person name="Stenlid J."/>
            <person name="Sun H."/>
            <person name="Sun S."/>
            <person name="Syed K."/>
            <person name="Tsang A."/>
            <person name="Wiebenga A."/>
            <person name="Young D."/>
            <person name="Pisabarro A."/>
            <person name="Eastwood D.C."/>
            <person name="Martin F."/>
            <person name="Cullen D."/>
            <person name="Grigoriev I.V."/>
            <person name="Hibbett D.S."/>
        </authorList>
    </citation>
    <scope>NUCLEOTIDE SEQUENCE</scope>
    <source>
        <strain evidence="8">FP-58527</strain>
    </source>
</reference>
<dbReference type="PANTHER" id="PTHR13234">
    <property type="entry name" value="GAMMA-INTERFERON INDUCIBLE LYSOSOMAL THIOL REDUCTASE GILT"/>
    <property type="match status" value="1"/>
</dbReference>
<dbReference type="PANTHER" id="PTHR13234:SF8">
    <property type="entry name" value="GAMMA-INTERFERON-INDUCIBLE LYSOSOMAL THIOL REDUCTASE"/>
    <property type="match status" value="1"/>
</dbReference>
<evidence type="ECO:0000256" key="2">
    <source>
        <dbReference type="ARBA" id="ARBA00005679"/>
    </source>
</evidence>
<dbReference type="OrthoDB" id="958254at2759"/>
<dbReference type="Proteomes" id="UP000015241">
    <property type="component" value="Unassembled WGS sequence"/>
</dbReference>
<comment type="subcellular location">
    <subcellularLocation>
        <location evidence="1">Secreted</location>
    </subcellularLocation>
</comment>
<evidence type="ECO:0000313" key="7">
    <source>
        <dbReference type="EMBL" id="EPT03814.1"/>
    </source>
</evidence>
<evidence type="ECO:0000256" key="6">
    <source>
        <dbReference type="SAM" id="SignalP"/>
    </source>
</evidence>
<dbReference type="STRING" id="743788.S8EKG9"/>
<dbReference type="InParanoid" id="S8EKG9"/>
<dbReference type="AlphaFoldDB" id="S8EKG9"/>
<feature type="signal peptide" evidence="6">
    <location>
        <begin position="1"/>
        <end position="20"/>
    </location>
</feature>
<protein>
    <recommendedName>
        <fullName evidence="9">Gamma interferon inducible lysosomal thiol reductase GILT</fullName>
    </recommendedName>
</protein>
<feature type="non-terminal residue" evidence="7">
    <location>
        <position position="1"/>
    </location>
</feature>
<name>S8EKG9_FOMSC</name>
<proteinExistence type="inferred from homology"/>